<organism evidence="2 3">
    <name type="scientific">Thalictrum thalictroides</name>
    <name type="common">Rue-anemone</name>
    <name type="synonym">Anemone thalictroides</name>
    <dbReference type="NCBI Taxonomy" id="46969"/>
    <lineage>
        <taxon>Eukaryota</taxon>
        <taxon>Viridiplantae</taxon>
        <taxon>Streptophyta</taxon>
        <taxon>Embryophyta</taxon>
        <taxon>Tracheophyta</taxon>
        <taxon>Spermatophyta</taxon>
        <taxon>Magnoliopsida</taxon>
        <taxon>Ranunculales</taxon>
        <taxon>Ranunculaceae</taxon>
        <taxon>Thalictroideae</taxon>
        <taxon>Thalictrum</taxon>
    </lineage>
</organism>
<comment type="caution">
    <text evidence="2">The sequence shown here is derived from an EMBL/GenBank/DDBJ whole genome shotgun (WGS) entry which is preliminary data.</text>
</comment>
<evidence type="ECO:0000313" key="2">
    <source>
        <dbReference type="EMBL" id="KAF5196542.1"/>
    </source>
</evidence>
<feature type="domain" description="Nucleotide exchange factor Fes1" evidence="1">
    <location>
        <begin position="29"/>
        <end position="113"/>
    </location>
</feature>
<dbReference type="InterPro" id="IPR050693">
    <property type="entry name" value="Hsp70_NEF-Inhibitors"/>
</dbReference>
<dbReference type="EMBL" id="JABWDY010015849">
    <property type="protein sequence ID" value="KAF5196542.1"/>
    <property type="molecule type" value="Genomic_DNA"/>
</dbReference>
<accession>A0A7J6WKB4</accession>
<dbReference type="Gene3D" id="1.25.10.10">
    <property type="entry name" value="Leucine-rich Repeat Variant"/>
    <property type="match status" value="1"/>
</dbReference>
<dbReference type="PANTHER" id="PTHR19316">
    <property type="entry name" value="PROTEIN FOLDING REGULATOR"/>
    <property type="match status" value="1"/>
</dbReference>
<dbReference type="Proteomes" id="UP000554482">
    <property type="component" value="Unassembled WGS sequence"/>
</dbReference>
<dbReference type="InterPro" id="IPR011989">
    <property type="entry name" value="ARM-like"/>
</dbReference>
<reference evidence="2 3" key="1">
    <citation type="submission" date="2020-06" db="EMBL/GenBank/DDBJ databases">
        <title>Transcriptomic and genomic resources for Thalictrum thalictroides and T. hernandezii: Facilitating candidate gene discovery in an emerging model plant lineage.</title>
        <authorList>
            <person name="Arias T."/>
            <person name="Riano-Pachon D.M."/>
            <person name="Di Stilio V.S."/>
        </authorList>
    </citation>
    <scope>NUCLEOTIDE SEQUENCE [LARGE SCALE GENOMIC DNA]</scope>
    <source>
        <strain evidence="3">cv. WT478/WT964</strain>
        <tissue evidence="2">Leaves</tissue>
    </source>
</reference>
<dbReference type="InterPro" id="IPR013918">
    <property type="entry name" value="Nucleotide_exch_fac_Fes1"/>
</dbReference>
<evidence type="ECO:0000259" key="1">
    <source>
        <dbReference type="Pfam" id="PF08609"/>
    </source>
</evidence>
<proteinExistence type="predicted"/>
<dbReference type="SUPFAM" id="SSF48371">
    <property type="entry name" value="ARM repeat"/>
    <property type="match status" value="1"/>
</dbReference>
<sequence>MNLGPHNAFGCSSWYPMVLTIARNCEAGRESHSDPVKLKEAAQDAQHLSTTDLRNRQLELKEAMEHLKTPSDAQLIQIAIANLNNSSLSLEDHRQALEELLILVEIIDNANDMNRFGGLPAVIRELDNSDQEMRIISAWTLGKASQNNPIFQKQVLDLGALSKLMKLVNSSSVEEATKGLYAISALIRNNIDGQHLFSAEAGERMLQNLMSSSSVDIRLKKKSASLVADLAVCQLENKLKAGSLFLNNRFFLKSVVDLTTSDDIDLQEKALIAVKSLLQLKGIDAQDLRDFCRLDKALENMGVQLQQQMTMDDTGGFLLDIENLRKEVELIFERKLEKDESEL</sequence>
<gene>
    <name evidence="2" type="ORF">FRX31_013870</name>
</gene>
<dbReference type="Pfam" id="PF08609">
    <property type="entry name" value="Fes1"/>
    <property type="match status" value="1"/>
</dbReference>
<dbReference type="AlphaFoldDB" id="A0A7J6WKB4"/>
<keyword evidence="3" id="KW-1185">Reference proteome</keyword>
<dbReference type="InterPro" id="IPR016024">
    <property type="entry name" value="ARM-type_fold"/>
</dbReference>
<dbReference type="OrthoDB" id="10250458at2759"/>
<dbReference type="GO" id="GO:0005783">
    <property type="term" value="C:endoplasmic reticulum"/>
    <property type="evidence" value="ECO:0007669"/>
    <property type="project" value="TreeGrafter"/>
</dbReference>
<name>A0A7J6WKB4_THATH</name>
<dbReference type="GO" id="GO:0000774">
    <property type="term" value="F:adenyl-nucleotide exchange factor activity"/>
    <property type="evidence" value="ECO:0007669"/>
    <property type="project" value="TreeGrafter"/>
</dbReference>
<protein>
    <submittedName>
        <fullName evidence="2">Arm repeat superfamily protein</fullName>
    </submittedName>
</protein>
<evidence type="ECO:0000313" key="3">
    <source>
        <dbReference type="Proteomes" id="UP000554482"/>
    </source>
</evidence>
<dbReference type="PANTHER" id="PTHR19316:SF32">
    <property type="entry name" value="ARM REPEAT SUPERFAMILY PROTEIN"/>
    <property type="match status" value="1"/>
</dbReference>